<dbReference type="EMBL" id="JAGTXB010000035">
    <property type="protein sequence ID" value="MBS0032384.1"/>
    <property type="molecule type" value="Genomic_DNA"/>
</dbReference>
<comment type="caution">
    <text evidence="1">The sequence shown here is derived from an EMBL/GenBank/DDBJ whole genome shotgun (WGS) entry which is preliminary data.</text>
</comment>
<accession>A0ABS5JB11</accession>
<evidence type="ECO:0000313" key="2">
    <source>
        <dbReference type="Proteomes" id="UP000676386"/>
    </source>
</evidence>
<reference evidence="1 2" key="1">
    <citation type="submission" date="2021-04" db="EMBL/GenBank/DDBJ databases">
        <title>Chitinophaga sp. nov., isolated from the rhizosphere soil.</title>
        <authorList>
            <person name="He S."/>
        </authorList>
    </citation>
    <scope>NUCLEOTIDE SEQUENCE [LARGE SCALE GENOMIC DNA]</scope>
    <source>
        <strain evidence="1 2">2R12</strain>
    </source>
</reference>
<organism evidence="1 2">
    <name type="scientific">Chitinophaga hostae</name>
    <dbReference type="NCBI Taxonomy" id="2831022"/>
    <lineage>
        <taxon>Bacteria</taxon>
        <taxon>Pseudomonadati</taxon>
        <taxon>Bacteroidota</taxon>
        <taxon>Chitinophagia</taxon>
        <taxon>Chitinophagales</taxon>
        <taxon>Chitinophagaceae</taxon>
        <taxon>Chitinophaga</taxon>
    </lineage>
</organism>
<dbReference type="Proteomes" id="UP000676386">
    <property type="component" value="Unassembled WGS sequence"/>
</dbReference>
<proteinExistence type="predicted"/>
<dbReference type="RefSeq" id="WP_211977539.1">
    <property type="nucleotide sequence ID" value="NZ_CBFHAM010000094.1"/>
</dbReference>
<sequence length="92" mass="10245">MNMSADKTNRDQNSPFITLTGRLVLRTFGKHSKSEHLGVFLVTDQGDYLIRPAGANPFMQNPLMPLAGKTIVATGCIEDYVFLAQTWKEEEA</sequence>
<evidence type="ECO:0000313" key="1">
    <source>
        <dbReference type="EMBL" id="MBS0032384.1"/>
    </source>
</evidence>
<protein>
    <submittedName>
        <fullName evidence="1">Uncharacterized protein</fullName>
    </submittedName>
</protein>
<keyword evidence="2" id="KW-1185">Reference proteome</keyword>
<name>A0ABS5JB11_9BACT</name>
<gene>
    <name evidence="1" type="ORF">KE626_33945</name>
</gene>